<comment type="caution">
    <text evidence="7">The sequence shown here is derived from an EMBL/GenBank/DDBJ whole genome shotgun (WGS) entry which is preliminary data.</text>
</comment>
<comment type="subcellular location">
    <subcellularLocation>
        <location evidence="1">Membrane</location>
        <topology evidence="1">Multi-pass membrane protein</topology>
    </subcellularLocation>
</comment>
<proteinExistence type="predicted"/>
<reference evidence="7 8" key="1">
    <citation type="submission" date="2016-07" db="EMBL/GenBank/DDBJ databases">
        <title>Pervasive Adenine N6-methylation of Active Genes in Fungi.</title>
        <authorList>
            <consortium name="DOE Joint Genome Institute"/>
            <person name="Mondo S.J."/>
            <person name="Dannebaum R.O."/>
            <person name="Kuo R.C."/>
            <person name="Labutti K."/>
            <person name="Haridas S."/>
            <person name="Kuo A."/>
            <person name="Salamov A."/>
            <person name="Ahrendt S.R."/>
            <person name="Lipzen A."/>
            <person name="Sullivan W."/>
            <person name="Andreopoulos W.B."/>
            <person name="Clum A."/>
            <person name="Lindquist E."/>
            <person name="Daum C."/>
            <person name="Ramamoorthy G.K."/>
            <person name="Gryganskyi A."/>
            <person name="Culley D."/>
            <person name="Magnuson J.K."/>
            <person name="James T.Y."/>
            <person name="O'Malley M.A."/>
            <person name="Stajich J.E."/>
            <person name="Spatafora J.W."/>
            <person name="Visel A."/>
            <person name="Grigoriev I.V."/>
        </authorList>
    </citation>
    <scope>NUCLEOTIDE SEQUENCE [LARGE SCALE GENOMIC DNA]</scope>
    <source>
        <strain evidence="7 8">68-887.2</strain>
    </source>
</reference>
<dbReference type="EMBL" id="MCFC01000002">
    <property type="protein sequence ID" value="ORY34635.1"/>
    <property type="molecule type" value="Genomic_DNA"/>
</dbReference>
<feature type="transmembrane region" description="Helical" evidence="6">
    <location>
        <begin position="460"/>
        <end position="482"/>
    </location>
</feature>
<feature type="compositionally biased region" description="Basic and acidic residues" evidence="5">
    <location>
        <begin position="312"/>
        <end position="326"/>
    </location>
</feature>
<dbReference type="InParanoid" id="A0A1Y2BKL4"/>
<dbReference type="InterPro" id="IPR045014">
    <property type="entry name" value="TM41A/B"/>
</dbReference>
<feature type="compositionally biased region" description="Low complexity" evidence="5">
    <location>
        <begin position="751"/>
        <end position="767"/>
    </location>
</feature>
<sequence length="851" mass="91053">MDKEIQHRRRSLEQDRFLTPDNSISTTDGDGQESNAHAQALAHALASSVTLPRPPRLRSRTSTVSRAYSPDLVSLPTVMSRESSLEEREAHDQAGPSTYMQLSSSSKSPQAHPPSPSKTGRKSSKSVSYTRPKLSITNASSNQRSLSQYPSFVPTSQRLPIPQRQNLLPSPEVSSYSGMKRRISTPSIITTFQPDGGLPIEGGQEDATLRKQAQSRARSTSTSFVIPEALENPSPTLATPGLSTYEPDRSNSTGNPDLPSTPPQWGMYVTPASPENADDSTPPPRGMLAAAYDIGQASVSRLMSLVRQGESTLRRREYEDSEKALETGEEDSSLDTVASTASHLSFEQGQRGRYWGLWGSSSDDEAPDGGYFSMPPTPPPEGDSKRNSLGDFRAALLASGRTTSLPTPALSSTSLSGGGVQKGYRRSQRRDGLAYGWWKTVYDAWARYTPGKTAEVLKELGWTVGMLVGLFFVTLGGVIWLISGMPITTLKHLPSSTTDLQLLSAEIRVYMASSDVGWWHTIGVLTFVGCWKHAWSVPGAVVLNILVGSLLEPMPALALLTIITATGSLASYSLSRPLAPLIAVLFPKPLALVRAALAPDSMPSSSSSTLRSGGDDLVTPIQISSDPSSPPIGGPQAKANVWRRLLIMRAMGFVPWSGMNVACGVVGVDWKTFWLTTAVGSASWSYVTASVGNILSRLAVTSSTTTLSMEGNEEMLGGESLTSLLRDPILIAKLILLSLLTLIPVLLKRRTSSSSSSSGDNSSSHMSTRSSIDEALPAPLSNPTIDAIKGQPSPPLSPLAQSLARFTPVPAVFDLLSFGRMTMRTSGRIVMGSMRNVAVGAGRIVNGVIGR</sequence>
<name>A0A1Y2BKL4_9TREE</name>
<keyword evidence="2 6" id="KW-0812">Transmembrane</keyword>
<dbReference type="AlphaFoldDB" id="A0A1Y2BKL4"/>
<evidence type="ECO:0000256" key="3">
    <source>
        <dbReference type="ARBA" id="ARBA00022989"/>
    </source>
</evidence>
<feature type="compositionally biased region" description="Polar residues" evidence="5">
    <location>
        <begin position="334"/>
        <end position="345"/>
    </location>
</feature>
<evidence type="ECO:0000256" key="2">
    <source>
        <dbReference type="ARBA" id="ARBA00022692"/>
    </source>
</evidence>
<feature type="region of interest" description="Disordered" evidence="5">
    <location>
        <begin position="366"/>
        <end position="388"/>
    </location>
</feature>
<gene>
    <name evidence="7" type="ORF">BCR39DRAFT_513720</name>
</gene>
<feature type="compositionally biased region" description="Basic and acidic residues" evidence="5">
    <location>
        <begin position="1"/>
        <end position="18"/>
    </location>
</feature>
<dbReference type="PANTHER" id="PTHR43220">
    <property type="match status" value="1"/>
</dbReference>
<feature type="region of interest" description="Disordered" evidence="5">
    <location>
        <begin position="227"/>
        <end position="285"/>
    </location>
</feature>
<feature type="region of interest" description="Disordered" evidence="5">
    <location>
        <begin position="403"/>
        <end position="423"/>
    </location>
</feature>
<feature type="compositionally biased region" description="Low complexity" evidence="5">
    <location>
        <begin position="403"/>
        <end position="415"/>
    </location>
</feature>
<evidence type="ECO:0000256" key="6">
    <source>
        <dbReference type="SAM" id="Phobius"/>
    </source>
</evidence>
<keyword evidence="4 6" id="KW-0472">Membrane</keyword>
<accession>A0A1Y2BKL4</accession>
<evidence type="ECO:0000256" key="1">
    <source>
        <dbReference type="ARBA" id="ARBA00004141"/>
    </source>
</evidence>
<feature type="region of interest" description="Disordered" evidence="5">
    <location>
        <begin position="310"/>
        <end position="345"/>
    </location>
</feature>
<protein>
    <submittedName>
        <fullName evidence="7">Uncharacterized protein</fullName>
    </submittedName>
</protein>
<keyword evidence="8" id="KW-1185">Reference proteome</keyword>
<feature type="region of interest" description="Disordered" evidence="5">
    <location>
        <begin position="751"/>
        <end position="771"/>
    </location>
</feature>
<dbReference type="OrthoDB" id="3364966at2759"/>
<feature type="transmembrane region" description="Helical" evidence="6">
    <location>
        <begin position="729"/>
        <end position="747"/>
    </location>
</feature>
<organism evidence="7 8">
    <name type="scientific">Naematelia encephala</name>
    <dbReference type="NCBI Taxonomy" id="71784"/>
    <lineage>
        <taxon>Eukaryota</taxon>
        <taxon>Fungi</taxon>
        <taxon>Dikarya</taxon>
        <taxon>Basidiomycota</taxon>
        <taxon>Agaricomycotina</taxon>
        <taxon>Tremellomycetes</taxon>
        <taxon>Tremellales</taxon>
        <taxon>Naemateliaceae</taxon>
        <taxon>Naematelia</taxon>
    </lineage>
</organism>
<evidence type="ECO:0000256" key="5">
    <source>
        <dbReference type="SAM" id="MobiDB-lite"/>
    </source>
</evidence>
<feature type="region of interest" description="Disordered" evidence="5">
    <location>
        <begin position="1"/>
        <end position="179"/>
    </location>
</feature>
<evidence type="ECO:0000313" key="8">
    <source>
        <dbReference type="Proteomes" id="UP000193986"/>
    </source>
</evidence>
<dbReference type="GO" id="GO:0016020">
    <property type="term" value="C:membrane"/>
    <property type="evidence" value="ECO:0007669"/>
    <property type="project" value="UniProtKB-SubCell"/>
</dbReference>
<keyword evidence="3 6" id="KW-1133">Transmembrane helix</keyword>
<feature type="compositionally biased region" description="Polar residues" evidence="5">
    <location>
        <begin position="20"/>
        <end position="35"/>
    </location>
</feature>
<feature type="compositionally biased region" description="Polar residues" evidence="5">
    <location>
        <begin position="125"/>
        <end position="177"/>
    </location>
</feature>
<dbReference type="Proteomes" id="UP000193986">
    <property type="component" value="Unassembled WGS sequence"/>
</dbReference>
<evidence type="ECO:0000313" key="7">
    <source>
        <dbReference type="EMBL" id="ORY34635.1"/>
    </source>
</evidence>
<feature type="compositionally biased region" description="Basic and acidic residues" evidence="5">
    <location>
        <begin position="83"/>
        <end position="92"/>
    </location>
</feature>
<feature type="transmembrane region" description="Helical" evidence="6">
    <location>
        <begin position="646"/>
        <end position="668"/>
    </location>
</feature>
<feature type="compositionally biased region" description="Polar residues" evidence="5">
    <location>
        <begin position="95"/>
        <end position="109"/>
    </location>
</feature>
<dbReference type="STRING" id="71784.A0A1Y2BKL4"/>
<evidence type="ECO:0000256" key="4">
    <source>
        <dbReference type="ARBA" id="ARBA00023136"/>
    </source>
</evidence>
<dbReference type="PANTHER" id="PTHR43220:SF21">
    <property type="entry name" value="TRANSMEMBRANE PROTEIN 41A"/>
    <property type="match status" value="1"/>
</dbReference>
<feature type="compositionally biased region" description="Low complexity" evidence="5">
    <location>
        <begin position="36"/>
        <end position="51"/>
    </location>
</feature>